<dbReference type="AlphaFoldDB" id="A0AAD4L762"/>
<proteinExistence type="predicted"/>
<evidence type="ECO:0000313" key="2">
    <source>
        <dbReference type="EMBL" id="KAH8977274.1"/>
    </source>
</evidence>
<dbReference type="GO" id="GO:0004672">
    <property type="term" value="F:protein kinase activity"/>
    <property type="evidence" value="ECO:0007669"/>
    <property type="project" value="InterPro"/>
</dbReference>
<dbReference type="PANTHER" id="PTHR24362">
    <property type="entry name" value="SERINE/THREONINE-PROTEIN KINASE NEK"/>
    <property type="match status" value="1"/>
</dbReference>
<dbReference type="EMBL" id="JAKELL010000336">
    <property type="protein sequence ID" value="KAH8977274.1"/>
    <property type="molecule type" value="Genomic_DNA"/>
</dbReference>
<gene>
    <name evidence="2" type="ORF">EDB92DRAFT_1918511</name>
</gene>
<dbReference type="PANTHER" id="PTHR24362:SF309">
    <property type="entry name" value="PROTEIN KINASE DOMAIN-CONTAINING PROTEIN"/>
    <property type="match status" value="1"/>
</dbReference>
<name>A0AAD4L762_9AGAM</name>
<sequence>MQQHHQMVEMIESRVDTFVVFPKLGSVFEALQSGGGPLHGRLIDLSHDLARGLTFLHNNNIAHLDINPSNLGFTDNHHLQIFDFDISVQVNGEDEQIDDYLGTEGWMAPEIGTRDGPRQLYSPIRADKYSCGRVFKVFADTDGGVDEDLGQFADKLMHLNPSKRPHLLEWCRPNNSATLTQTNSAEMMDKTMVAEDEAMVTEEAKVAEGAMVAEEAVVAEDEQKMTAPKKPRVAYGGEGFHQVPM</sequence>
<organism evidence="2 3">
    <name type="scientific">Lactarius akahatsu</name>
    <dbReference type="NCBI Taxonomy" id="416441"/>
    <lineage>
        <taxon>Eukaryota</taxon>
        <taxon>Fungi</taxon>
        <taxon>Dikarya</taxon>
        <taxon>Basidiomycota</taxon>
        <taxon>Agaricomycotina</taxon>
        <taxon>Agaricomycetes</taxon>
        <taxon>Russulales</taxon>
        <taxon>Russulaceae</taxon>
        <taxon>Lactarius</taxon>
    </lineage>
</organism>
<keyword evidence="2" id="KW-0418">Kinase</keyword>
<comment type="caution">
    <text evidence="2">The sequence shown here is derived from an EMBL/GenBank/DDBJ whole genome shotgun (WGS) entry which is preliminary data.</text>
</comment>
<dbReference type="InterPro" id="IPR000719">
    <property type="entry name" value="Prot_kinase_dom"/>
</dbReference>
<evidence type="ECO:0000259" key="1">
    <source>
        <dbReference type="PROSITE" id="PS50011"/>
    </source>
</evidence>
<feature type="domain" description="Protein kinase" evidence="1">
    <location>
        <begin position="1"/>
        <end position="211"/>
    </location>
</feature>
<dbReference type="Pfam" id="PF00069">
    <property type="entry name" value="Pkinase"/>
    <property type="match status" value="1"/>
</dbReference>
<reference evidence="2" key="1">
    <citation type="submission" date="2022-01" db="EMBL/GenBank/DDBJ databases">
        <title>Comparative genomics reveals a dynamic genome evolution in the ectomycorrhizal milk-cap (Lactarius) mushrooms.</title>
        <authorList>
            <consortium name="DOE Joint Genome Institute"/>
            <person name="Lebreton A."/>
            <person name="Tang N."/>
            <person name="Kuo A."/>
            <person name="LaButti K."/>
            <person name="Drula E."/>
            <person name="Barry K."/>
            <person name="Clum A."/>
            <person name="Lipzen A."/>
            <person name="Mousain D."/>
            <person name="Ng V."/>
            <person name="Wang R."/>
            <person name="Wang X."/>
            <person name="Dai Y."/>
            <person name="Henrissat B."/>
            <person name="Grigoriev I.V."/>
            <person name="Guerin-Laguette A."/>
            <person name="Yu F."/>
            <person name="Martin F.M."/>
        </authorList>
    </citation>
    <scope>NUCLEOTIDE SEQUENCE</scope>
    <source>
        <strain evidence="2">QP</strain>
    </source>
</reference>
<dbReference type="GO" id="GO:0005524">
    <property type="term" value="F:ATP binding"/>
    <property type="evidence" value="ECO:0007669"/>
    <property type="project" value="InterPro"/>
</dbReference>
<keyword evidence="3" id="KW-1185">Reference proteome</keyword>
<dbReference type="SUPFAM" id="SSF56112">
    <property type="entry name" value="Protein kinase-like (PK-like)"/>
    <property type="match status" value="1"/>
</dbReference>
<evidence type="ECO:0000313" key="3">
    <source>
        <dbReference type="Proteomes" id="UP001201163"/>
    </source>
</evidence>
<dbReference type="SMART" id="SM00220">
    <property type="entry name" value="S_TKc"/>
    <property type="match status" value="1"/>
</dbReference>
<dbReference type="Proteomes" id="UP001201163">
    <property type="component" value="Unassembled WGS sequence"/>
</dbReference>
<keyword evidence="2" id="KW-0808">Transferase</keyword>
<accession>A0AAD4L762</accession>
<dbReference type="PROSITE" id="PS50011">
    <property type="entry name" value="PROTEIN_KINASE_DOM"/>
    <property type="match status" value="1"/>
</dbReference>
<protein>
    <submittedName>
        <fullName evidence="2">Kinase-like domain-containing protein</fullName>
    </submittedName>
</protein>
<dbReference type="InterPro" id="IPR011009">
    <property type="entry name" value="Kinase-like_dom_sf"/>
</dbReference>
<dbReference type="Gene3D" id="1.10.510.10">
    <property type="entry name" value="Transferase(Phosphotransferase) domain 1"/>
    <property type="match status" value="1"/>
</dbReference>